<dbReference type="GO" id="GO:0016853">
    <property type="term" value="F:isomerase activity"/>
    <property type="evidence" value="ECO:0007669"/>
    <property type="project" value="UniProtKB-KW"/>
</dbReference>
<name>A0A2M9XGY0_9LEPT</name>
<protein>
    <submittedName>
        <fullName evidence="2">Dithiol-disulfide isomerase</fullName>
    </submittedName>
</protein>
<dbReference type="Proteomes" id="UP000232196">
    <property type="component" value="Unassembled WGS sequence"/>
</dbReference>
<dbReference type="PANTHER" id="PTHR13887:SF41">
    <property type="entry name" value="THIOREDOXIN SUPERFAMILY PROTEIN"/>
    <property type="match status" value="1"/>
</dbReference>
<reference evidence="2 3" key="1">
    <citation type="submission" date="2017-07" db="EMBL/GenBank/DDBJ databases">
        <title>Leptospira spp. isolated from tropical soils.</title>
        <authorList>
            <person name="Thibeaux R."/>
            <person name="Iraola G."/>
            <person name="Ferres I."/>
            <person name="Bierque E."/>
            <person name="Girault D."/>
            <person name="Soupe-Gilbert M.-E."/>
            <person name="Picardeau M."/>
            <person name="Goarant C."/>
        </authorList>
    </citation>
    <scope>NUCLEOTIDE SEQUENCE [LARGE SCALE GENOMIC DNA]</scope>
    <source>
        <strain evidence="2 3">MCA1-C-A1</strain>
    </source>
</reference>
<dbReference type="SUPFAM" id="SSF52833">
    <property type="entry name" value="Thioredoxin-like"/>
    <property type="match status" value="1"/>
</dbReference>
<dbReference type="Gene3D" id="3.40.30.10">
    <property type="entry name" value="Glutaredoxin"/>
    <property type="match status" value="1"/>
</dbReference>
<keyword evidence="3" id="KW-1185">Reference proteome</keyword>
<proteinExistence type="predicted"/>
<dbReference type="GO" id="GO:0016491">
    <property type="term" value="F:oxidoreductase activity"/>
    <property type="evidence" value="ECO:0007669"/>
    <property type="project" value="InterPro"/>
</dbReference>
<dbReference type="InterPro" id="IPR036249">
    <property type="entry name" value="Thioredoxin-like_sf"/>
</dbReference>
<sequence length="217" mass="24820">METSISIYSDVVCPWCYIGKKRLEKAIESWESNHPEDKIIVEWKPFQLNPDLPEKGEDREAHMVKKFGSLDRVKMMTQRVSDIAKEDGLQFSNILQGHQPNTFLLHALIRKARKYGKEAELAEVFFQKFFSEEKNLSNDSIIQESLTQVGVPTSELEEVRKDPSLLAQIETEENEGKMLGVTGVPFYIFNEKYAVSGAQPVDLFKQVFEKLESEASA</sequence>
<evidence type="ECO:0000259" key="1">
    <source>
        <dbReference type="Pfam" id="PF01323"/>
    </source>
</evidence>
<feature type="domain" description="DSBA-like thioredoxin" evidence="1">
    <location>
        <begin position="5"/>
        <end position="207"/>
    </location>
</feature>
<evidence type="ECO:0000313" key="2">
    <source>
        <dbReference type="EMBL" id="PJZ26920.1"/>
    </source>
</evidence>
<dbReference type="EMBL" id="NPDN01000002">
    <property type="protein sequence ID" value="PJZ26920.1"/>
    <property type="molecule type" value="Genomic_DNA"/>
</dbReference>
<keyword evidence="2" id="KW-0413">Isomerase</keyword>
<evidence type="ECO:0000313" key="3">
    <source>
        <dbReference type="Proteomes" id="UP000232196"/>
    </source>
</evidence>
<gene>
    <name evidence="2" type="ORF">CH357_05410</name>
</gene>
<comment type="caution">
    <text evidence="2">The sequence shown here is derived from an EMBL/GenBank/DDBJ whole genome shotgun (WGS) entry which is preliminary data.</text>
</comment>
<dbReference type="InterPro" id="IPR001853">
    <property type="entry name" value="DSBA-like_thioredoxin_dom"/>
</dbReference>
<dbReference type="CDD" id="cd03024">
    <property type="entry name" value="DsbA_FrnE"/>
    <property type="match status" value="1"/>
</dbReference>
<dbReference type="Pfam" id="PF01323">
    <property type="entry name" value="DSBA"/>
    <property type="match status" value="1"/>
</dbReference>
<dbReference type="AlphaFoldDB" id="A0A2M9XGY0"/>
<organism evidence="2 3">
    <name type="scientific">Leptospira hartskeerlii</name>
    <dbReference type="NCBI Taxonomy" id="2023177"/>
    <lineage>
        <taxon>Bacteria</taxon>
        <taxon>Pseudomonadati</taxon>
        <taxon>Spirochaetota</taxon>
        <taxon>Spirochaetia</taxon>
        <taxon>Leptospirales</taxon>
        <taxon>Leptospiraceae</taxon>
        <taxon>Leptospira</taxon>
    </lineage>
</organism>
<dbReference type="RefSeq" id="WP_100705713.1">
    <property type="nucleotide sequence ID" value="NZ_NPDL01000002.1"/>
</dbReference>
<dbReference type="PANTHER" id="PTHR13887">
    <property type="entry name" value="GLUTATHIONE S-TRANSFERASE KAPPA"/>
    <property type="match status" value="1"/>
</dbReference>
<dbReference type="OrthoDB" id="9799122at2"/>
<accession>A0A2M9XGY0</accession>